<comment type="caution">
    <text evidence="6">The sequence shown here is derived from an EMBL/GenBank/DDBJ whole genome shotgun (WGS) entry which is preliminary data.</text>
</comment>
<reference evidence="6 7" key="1">
    <citation type="journal article" date="2019" name="G3 (Bethesda)">
        <title>Sequencing of a Wild Apple (Malus baccata) Genome Unravels the Differences Between Cultivated and Wild Apple Species Regarding Disease Resistance and Cold Tolerance.</title>
        <authorList>
            <person name="Chen X."/>
        </authorList>
    </citation>
    <scope>NUCLEOTIDE SEQUENCE [LARGE SCALE GENOMIC DNA]</scope>
    <source>
        <strain evidence="7">cv. Shandingzi</strain>
        <tissue evidence="6">Leaves</tissue>
    </source>
</reference>
<evidence type="ECO:0000256" key="4">
    <source>
        <dbReference type="ARBA" id="ARBA00023242"/>
    </source>
</evidence>
<comment type="similarity">
    <text evidence="2">Belongs to the NUP186/NUP192/NUP205 family.</text>
</comment>
<keyword evidence="3" id="KW-0813">Transport</keyword>
<dbReference type="PANTHER" id="PTHR31344:SF0">
    <property type="entry name" value="NUCLEAR PORE COMPLEX PROTEIN NUP205"/>
    <property type="match status" value="1"/>
</dbReference>
<evidence type="ECO:0000256" key="2">
    <source>
        <dbReference type="ARBA" id="ARBA00005892"/>
    </source>
</evidence>
<feature type="region of interest" description="Disordered" evidence="5">
    <location>
        <begin position="47"/>
        <end position="69"/>
    </location>
</feature>
<evidence type="ECO:0000256" key="1">
    <source>
        <dbReference type="ARBA" id="ARBA00004123"/>
    </source>
</evidence>
<sequence length="87" mass="9516">MVLPKQLLATIESALLGPTPPSPSQRVELMHAIRSSLSSFQSLLSYPPPKPSDRAQVQSKEVRLPDGPPISLDDQDVQIVCILLLPY</sequence>
<dbReference type="PANTHER" id="PTHR31344">
    <property type="entry name" value="NUCLEAR PORE COMPLEX PROTEIN NUP205"/>
    <property type="match status" value="1"/>
</dbReference>
<comment type="subcellular location">
    <subcellularLocation>
        <location evidence="1">Nucleus</location>
    </subcellularLocation>
</comment>
<organism evidence="6 7">
    <name type="scientific">Malus baccata</name>
    <name type="common">Siberian crab apple</name>
    <name type="synonym">Pyrus baccata</name>
    <dbReference type="NCBI Taxonomy" id="106549"/>
    <lineage>
        <taxon>Eukaryota</taxon>
        <taxon>Viridiplantae</taxon>
        <taxon>Streptophyta</taxon>
        <taxon>Embryophyta</taxon>
        <taxon>Tracheophyta</taxon>
        <taxon>Spermatophyta</taxon>
        <taxon>Magnoliopsida</taxon>
        <taxon>eudicotyledons</taxon>
        <taxon>Gunneridae</taxon>
        <taxon>Pentapetalae</taxon>
        <taxon>rosids</taxon>
        <taxon>fabids</taxon>
        <taxon>Rosales</taxon>
        <taxon>Rosaceae</taxon>
        <taxon>Amygdaloideae</taxon>
        <taxon>Maleae</taxon>
        <taxon>Malus</taxon>
    </lineage>
</organism>
<evidence type="ECO:0000313" key="6">
    <source>
        <dbReference type="EMBL" id="TQE02329.1"/>
    </source>
</evidence>
<name>A0A540MU65_MALBA</name>
<keyword evidence="7" id="KW-1185">Reference proteome</keyword>
<dbReference type="InterPro" id="IPR021827">
    <property type="entry name" value="Nup186/Nup192/Nup205"/>
</dbReference>
<evidence type="ECO:0000313" key="7">
    <source>
        <dbReference type="Proteomes" id="UP000315295"/>
    </source>
</evidence>
<dbReference type="STRING" id="106549.A0A540MU65"/>
<accession>A0A540MU65</accession>
<dbReference type="AlphaFoldDB" id="A0A540MU65"/>
<proteinExistence type="inferred from homology"/>
<gene>
    <name evidence="6" type="ORF">C1H46_012098</name>
</gene>
<dbReference type="GO" id="GO:0005643">
    <property type="term" value="C:nuclear pore"/>
    <property type="evidence" value="ECO:0007669"/>
    <property type="project" value="InterPro"/>
</dbReference>
<keyword evidence="4" id="KW-0539">Nucleus</keyword>
<evidence type="ECO:0000256" key="5">
    <source>
        <dbReference type="SAM" id="MobiDB-lite"/>
    </source>
</evidence>
<evidence type="ECO:0000256" key="3">
    <source>
        <dbReference type="ARBA" id="ARBA00022448"/>
    </source>
</evidence>
<dbReference type="Proteomes" id="UP000315295">
    <property type="component" value="Unassembled WGS sequence"/>
</dbReference>
<protein>
    <submittedName>
        <fullName evidence="6">Uncharacterized protein</fullName>
    </submittedName>
</protein>
<dbReference type="EMBL" id="VIEB01000178">
    <property type="protein sequence ID" value="TQE02329.1"/>
    <property type="molecule type" value="Genomic_DNA"/>
</dbReference>